<reference evidence="12" key="1">
    <citation type="submission" date="2019-01" db="EMBL/GenBank/DDBJ databases">
        <title>Gri0909 isolated from a small marine red alga.</title>
        <authorList>
            <person name="Kim J."/>
            <person name="Jeong S.E."/>
            <person name="Jeon C.O."/>
        </authorList>
    </citation>
    <scope>NUCLEOTIDE SEQUENCE [LARGE SCALE GENOMIC DNA]</scope>
    <source>
        <strain evidence="12">Gri0909</strain>
    </source>
</reference>
<dbReference type="Proteomes" id="UP000287447">
    <property type="component" value="Unassembled WGS sequence"/>
</dbReference>
<dbReference type="SMART" id="SM00387">
    <property type="entry name" value="HATPase_c"/>
    <property type="match status" value="1"/>
</dbReference>
<feature type="domain" description="Histidine kinase" evidence="10">
    <location>
        <begin position="294"/>
        <end position="547"/>
    </location>
</feature>
<accession>A0A3S2VRV1</accession>
<gene>
    <name evidence="11" type="ORF">EOI86_02930</name>
</gene>
<dbReference type="AlphaFoldDB" id="A0A3S2VRV1"/>
<dbReference type="PANTHER" id="PTHR43065:SF10">
    <property type="entry name" value="PEROXIDE STRESS-ACTIVATED HISTIDINE KINASE MAK3"/>
    <property type="match status" value="1"/>
</dbReference>
<keyword evidence="3" id="KW-0597">Phosphoprotein</keyword>
<comment type="catalytic activity">
    <reaction evidence="1">
        <text>ATP + protein L-histidine = ADP + protein N-phospho-L-histidine.</text>
        <dbReference type="EC" id="2.7.13.3"/>
    </reaction>
</comment>
<dbReference type="Gene3D" id="3.30.450.20">
    <property type="entry name" value="PAS domain"/>
    <property type="match status" value="1"/>
</dbReference>
<evidence type="ECO:0000256" key="7">
    <source>
        <dbReference type="ARBA" id="ARBA00022840"/>
    </source>
</evidence>
<dbReference type="NCBIfam" id="TIGR00229">
    <property type="entry name" value="sensory_box"/>
    <property type="match status" value="1"/>
</dbReference>
<keyword evidence="6 11" id="KW-0418">Kinase</keyword>
<dbReference type="PRINTS" id="PR00344">
    <property type="entry name" value="BCTRLSENSOR"/>
</dbReference>
<dbReference type="InterPro" id="IPR005467">
    <property type="entry name" value="His_kinase_dom"/>
</dbReference>
<dbReference type="InterPro" id="IPR003594">
    <property type="entry name" value="HATPase_dom"/>
</dbReference>
<feature type="coiled-coil region" evidence="9">
    <location>
        <begin position="248"/>
        <end position="285"/>
    </location>
</feature>
<proteinExistence type="predicted"/>
<dbReference type="InterPro" id="IPR036890">
    <property type="entry name" value="HATPase_C_sf"/>
</dbReference>
<dbReference type="Gene3D" id="3.30.565.10">
    <property type="entry name" value="Histidine kinase-like ATPase, C-terminal domain"/>
    <property type="match status" value="1"/>
</dbReference>
<evidence type="ECO:0000256" key="6">
    <source>
        <dbReference type="ARBA" id="ARBA00022777"/>
    </source>
</evidence>
<keyword evidence="5" id="KW-0547">Nucleotide-binding</keyword>
<evidence type="ECO:0000256" key="8">
    <source>
        <dbReference type="ARBA" id="ARBA00023012"/>
    </source>
</evidence>
<name>A0A3S2VRV1_9PROT</name>
<keyword evidence="9" id="KW-0175">Coiled coil</keyword>
<dbReference type="GO" id="GO:0005524">
    <property type="term" value="F:ATP binding"/>
    <property type="evidence" value="ECO:0007669"/>
    <property type="project" value="UniProtKB-KW"/>
</dbReference>
<dbReference type="Gene3D" id="1.10.287.130">
    <property type="match status" value="1"/>
</dbReference>
<organism evidence="11 12">
    <name type="scientific">Hwanghaeella grinnelliae</name>
    <dbReference type="NCBI Taxonomy" id="2500179"/>
    <lineage>
        <taxon>Bacteria</taxon>
        <taxon>Pseudomonadati</taxon>
        <taxon>Pseudomonadota</taxon>
        <taxon>Alphaproteobacteria</taxon>
        <taxon>Rhodospirillales</taxon>
        <taxon>Rhodospirillaceae</taxon>
        <taxon>Hwanghaeella</taxon>
    </lineage>
</organism>
<evidence type="ECO:0000256" key="3">
    <source>
        <dbReference type="ARBA" id="ARBA00022553"/>
    </source>
</evidence>
<dbReference type="CDD" id="cd00130">
    <property type="entry name" value="PAS"/>
    <property type="match status" value="1"/>
</dbReference>
<dbReference type="SMART" id="SM00091">
    <property type="entry name" value="PAS"/>
    <property type="match status" value="2"/>
</dbReference>
<keyword evidence="4" id="KW-0808">Transferase</keyword>
<keyword evidence="7" id="KW-0067">ATP-binding</keyword>
<sequence>MNVPIKAGAGILDPIELLITLPAFVCICFKGDVVAVNKHARKAFGNLPQDQIVGQPFVSFLSNDYQAFGAEILDMVSEETNGLQVKLAPELSDVSDLELFCVMADRVPEGMYVLYGNDITAKIRNSKDLQQGEARYRTILSGNTGMTCEIRDGMIVDINPAGQALLRVVDWQVYEGKGFSTLFHGEYQDLIASELESLCDETTPLPVRMLRSDGTVCDVEMTVASLDGKQRKHLMAQMHDISIQNTALRDLRSVNDELTQQLARVQEQQEMLQEANVKLARVSKLEAVGTFAFGIAHEMNSPIQTLSSNLDFLQSCVSDMGNIVERYGQIVQGETDSGAVLQELRSVQENAKKLNIDYLLDDAPKAIEESKQGVSHISLVVKAMRDFTRRNEGETTLFDLNTFIAEEVATLRRNCAAGIELGCQVEAAPIHLMGEKAELGRALRYIIDNAVWAIRDAEKENGSITISAWADSGSAKIEISDDGVGMEQETLNQAFDPFFTTREVGRGIGQGLTIAHHIVKERNGGDIEVSSSKGVGTVVSISLPLADTAESDDASVADVDVPDDSFGVDSKTILGLA</sequence>
<dbReference type="InterPro" id="IPR035965">
    <property type="entry name" value="PAS-like_dom_sf"/>
</dbReference>
<evidence type="ECO:0000256" key="4">
    <source>
        <dbReference type="ARBA" id="ARBA00022679"/>
    </source>
</evidence>
<dbReference type="RefSeq" id="WP_127763637.1">
    <property type="nucleotide sequence ID" value="NZ_SADE01000001.1"/>
</dbReference>
<evidence type="ECO:0000313" key="12">
    <source>
        <dbReference type="Proteomes" id="UP000287447"/>
    </source>
</evidence>
<evidence type="ECO:0000256" key="9">
    <source>
        <dbReference type="SAM" id="Coils"/>
    </source>
</evidence>
<dbReference type="InterPro" id="IPR000014">
    <property type="entry name" value="PAS"/>
</dbReference>
<keyword evidence="12" id="KW-1185">Reference proteome</keyword>
<dbReference type="OrthoDB" id="226486at2"/>
<dbReference type="GO" id="GO:0000160">
    <property type="term" value="P:phosphorelay signal transduction system"/>
    <property type="evidence" value="ECO:0007669"/>
    <property type="project" value="UniProtKB-KW"/>
</dbReference>
<dbReference type="GO" id="GO:0004673">
    <property type="term" value="F:protein histidine kinase activity"/>
    <property type="evidence" value="ECO:0007669"/>
    <property type="project" value="UniProtKB-EC"/>
</dbReference>
<comment type="caution">
    <text evidence="11">The sequence shown here is derived from an EMBL/GenBank/DDBJ whole genome shotgun (WGS) entry which is preliminary data.</text>
</comment>
<dbReference type="SUPFAM" id="SSF55874">
    <property type="entry name" value="ATPase domain of HSP90 chaperone/DNA topoisomerase II/histidine kinase"/>
    <property type="match status" value="1"/>
</dbReference>
<evidence type="ECO:0000256" key="5">
    <source>
        <dbReference type="ARBA" id="ARBA00022741"/>
    </source>
</evidence>
<evidence type="ECO:0000256" key="2">
    <source>
        <dbReference type="ARBA" id="ARBA00012438"/>
    </source>
</evidence>
<dbReference type="EC" id="2.7.13.3" evidence="2"/>
<protein>
    <recommendedName>
        <fullName evidence="2">histidine kinase</fullName>
        <ecNumber evidence="2">2.7.13.3</ecNumber>
    </recommendedName>
</protein>
<dbReference type="Pfam" id="PF02518">
    <property type="entry name" value="HATPase_c"/>
    <property type="match status" value="1"/>
</dbReference>
<evidence type="ECO:0000313" key="11">
    <source>
        <dbReference type="EMBL" id="RVU38265.1"/>
    </source>
</evidence>
<evidence type="ECO:0000259" key="10">
    <source>
        <dbReference type="PROSITE" id="PS50109"/>
    </source>
</evidence>
<dbReference type="EMBL" id="SADE01000001">
    <property type="protein sequence ID" value="RVU38265.1"/>
    <property type="molecule type" value="Genomic_DNA"/>
</dbReference>
<keyword evidence="8" id="KW-0902">Two-component regulatory system</keyword>
<dbReference type="Pfam" id="PF13426">
    <property type="entry name" value="PAS_9"/>
    <property type="match status" value="2"/>
</dbReference>
<dbReference type="PROSITE" id="PS50109">
    <property type="entry name" value="HIS_KIN"/>
    <property type="match status" value="1"/>
</dbReference>
<evidence type="ECO:0000256" key="1">
    <source>
        <dbReference type="ARBA" id="ARBA00000085"/>
    </source>
</evidence>
<dbReference type="SUPFAM" id="SSF55785">
    <property type="entry name" value="PYP-like sensor domain (PAS domain)"/>
    <property type="match status" value="1"/>
</dbReference>
<dbReference type="PANTHER" id="PTHR43065">
    <property type="entry name" value="SENSOR HISTIDINE KINASE"/>
    <property type="match status" value="1"/>
</dbReference>
<dbReference type="InterPro" id="IPR004358">
    <property type="entry name" value="Sig_transdc_His_kin-like_C"/>
</dbReference>